<evidence type="ECO:0000313" key="2">
    <source>
        <dbReference type="EMBL" id="VFK30047.1"/>
    </source>
</evidence>
<name>A0A450XTZ9_9GAMM</name>
<dbReference type="EMBL" id="CAADFQ010000036">
    <property type="protein sequence ID" value="VFK32784.1"/>
    <property type="molecule type" value="Genomic_DNA"/>
</dbReference>
<keyword evidence="1" id="KW-1133">Transmembrane helix</keyword>
<accession>A0A450XTZ9</accession>
<dbReference type="EMBL" id="CAADFO010000058">
    <property type="protein sequence ID" value="VFK30047.1"/>
    <property type="molecule type" value="Genomic_DNA"/>
</dbReference>
<proteinExistence type="predicted"/>
<gene>
    <name evidence="2" type="ORF">BECKMB1821G_GA0114241_105813</name>
    <name evidence="4" type="ORF">BECKMB1821H_GA0114242_10629</name>
    <name evidence="3" type="ORF">BECKMB1821I_GA0114274_103622</name>
</gene>
<evidence type="ECO:0000256" key="1">
    <source>
        <dbReference type="SAM" id="Phobius"/>
    </source>
</evidence>
<dbReference type="AlphaFoldDB" id="A0A450XTZ9"/>
<evidence type="ECO:0000313" key="4">
    <source>
        <dbReference type="EMBL" id="VFK76544.1"/>
    </source>
</evidence>
<feature type="transmembrane region" description="Helical" evidence="1">
    <location>
        <begin position="52"/>
        <end position="72"/>
    </location>
</feature>
<sequence>MRNPENGAGWSASPTFATETSAAEIHALKLEWEIALNYMEKRANALRSIHKIIMFAMVLASGGLAAIVGEVIKGDVITSAFILAASFFGLLDSFFDISDRAREYKMTAFKLNMLGRKMRAGEATYAEIKDEYDTILSEIDFKWIKALYAETCNEASSEGYHYKIPFIARLLKNICDVPFQQETVKV</sequence>
<keyword evidence="1" id="KW-0812">Transmembrane</keyword>
<reference evidence="3" key="1">
    <citation type="submission" date="2019-02" db="EMBL/GenBank/DDBJ databases">
        <authorList>
            <person name="Gruber-Vodicka R. H."/>
            <person name="Seah K. B. B."/>
        </authorList>
    </citation>
    <scope>NUCLEOTIDE SEQUENCE</scope>
    <source>
        <strain evidence="2">BECK_BZ197</strain>
        <strain evidence="4">BECK_BZ198</strain>
        <strain evidence="3">BECK_BZ199</strain>
    </source>
</reference>
<keyword evidence="1" id="KW-0472">Membrane</keyword>
<protein>
    <submittedName>
        <fullName evidence="3">Uncharacterized protein</fullName>
    </submittedName>
</protein>
<feature type="transmembrane region" description="Helical" evidence="1">
    <location>
        <begin position="78"/>
        <end position="97"/>
    </location>
</feature>
<dbReference type="EMBL" id="CAADGH010000062">
    <property type="protein sequence ID" value="VFK76544.1"/>
    <property type="molecule type" value="Genomic_DNA"/>
</dbReference>
<evidence type="ECO:0000313" key="3">
    <source>
        <dbReference type="EMBL" id="VFK32784.1"/>
    </source>
</evidence>
<organism evidence="3">
    <name type="scientific">Candidatus Kentrum sp. MB</name>
    <dbReference type="NCBI Taxonomy" id="2138164"/>
    <lineage>
        <taxon>Bacteria</taxon>
        <taxon>Pseudomonadati</taxon>
        <taxon>Pseudomonadota</taxon>
        <taxon>Gammaproteobacteria</taxon>
        <taxon>Candidatus Kentrum</taxon>
    </lineage>
</organism>